<accession>A0A2A9ELD1</accession>
<comment type="caution">
    <text evidence="1">The sequence shown here is derived from an EMBL/GenBank/DDBJ whole genome shotgun (WGS) entry which is preliminary data.</text>
</comment>
<dbReference type="SUPFAM" id="SSF54427">
    <property type="entry name" value="NTF2-like"/>
    <property type="match status" value="1"/>
</dbReference>
<keyword evidence="2" id="KW-1185">Reference proteome</keyword>
<proteinExistence type="predicted"/>
<dbReference type="Proteomes" id="UP000222106">
    <property type="component" value="Unassembled WGS sequence"/>
</dbReference>
<dbReference type="InterPro" id="IPR032710">
    <property type="entry name" value="NTF2-like_dom_sf"/>
</dbReference>
<dbReference type="EMBL" id="PDJI01000004">
    <property type="protein sequence ID" value="PFG39897.1"/>
    <property type="molecule type" value="Genomic_DNA"/>
</dbReference>
<sequence>MLNLATLLASERQLATGDGDTYRRAMRRDALFVLPGMVLDAEECARAMDVSPGWDGVALTDAQLLQVGEDAASVVYTFEGRRGTEVYRATMASTYVEEDGRAVLVLHQQTPLG</sequence>
<name>A0A2A9ELD1_9MICO</name>
<dbReference type="RefSeq" id="WP_098483919.1">
    <property type="nucleotide sequence ID" value="NZ_PDJI01000004.1"/>
</dbReference>
<organism evidence="1 2">
    <name type="scientific">Georgenia soli</name>
    <dbReference type="NCBI Taxonomy" id="638953"/>
    <lineage>
        <taxon>Bacteria</taxon>
        <taxon>Bacillati</taxon>
        <taxon>Actinomycetota</taxon>
        <taxon>Actinomycetes</taxon>
        <taxon>Micrococcales</taxon>
        <taxon>Bogoriellaceae</taxon>
        <taxon>Georgenia</taxon>
    </lineage>
</organism>
<gene>
    <name evidence="1" type="ORF">ATJ97_2417</name>
</gene>
<dbReference type="OrthoDB" id="582586at2"/>
<protein>
    <submittedName>
        <fullName evidence="1">Uncharacterized protein</fullName>
    </submittedName>
</protein>
<reference evidence="1 2" key="1">
    <citation type="submission" date="2017-10" db="EMBL/GenBank/DDBJ databases">
        <title>Sequencing the genomes of 1000 actinobacteria strains.</title>
        <authorList>
            <person name="Klenk H.-P."/>
        </authorList>
    </citation>
    <scope>NUCLEOTIDE SEQUENCE [LARGE SCALE GENOMIC DNA]</scope>
    <source>
        <strain evidence="1 2">DSM 21838</strain>
    </source>
</reference>
<evidence type="ECO:0000313" key="1">
    <source>
        <dbReference type="EMBL" id="PFG39897.1"/>
    </source>
</evidence>
<evidence type="ECO:0000313" key="2">
    <source>
        <dbReference type="Proteomes" id="UP000222106"/>
    </source>
</evidence>
<dbReference type="AlphaFoldDB" id="A0A2A9ELD1"/>